<sequence>MGYVETLEPGHFTLADLELLPDDGMRYEVVDGVLLVTPAPLTIHQTATLELAVALRQRCPENLKVFVAPTDYRPTPTRSVQPDVLVCRREDVGPKLIEKPLLLAVEVLSQSTSLADRVLKRRLYEQAGVTSYWIFDPAKEELTVLELAGDTYVERAVVTGKDAFEAKLPFPVRIVPADVVV</sequence>
<protein>
    <submittedName>
        <fullName evidence="2">Uma2 family endonuclease</fullName>
    </submittedName>
</protein>
<reference evidence="2 3" key="1">
    <citation type="submission" date="2019-03" db="EMBL/GenBank/DDBJ databases">
        <title>Genomic Encyclopedia of Type Strains, Phase III (KMG-III): the genomes of soil and plant-associated and newly described type strains.</title>
        <authorList>
            <person name="Whitman W."/>
        </authorList>
    </citation>
    <scope>NUCLEOTIDE SEQUENCE [LARGE SCALE GENOMIC DNA]</scope>
    <source>
        <strain evidence="2 3">VKM Ac-2570</strain>
    </source>
</reference>
<dbReference type="GO" id="GO:0004519">
    <property type="term" value="F:endonuclease activity"/>
    <property type="evidence" value="ECO:0007669"/>
    <property type="project" value="UniProtKB-KW"/>
</dbReference>
<evidence type="ECO:0000259" key="1">
    <source>
        <dbReference type="Pfam" id="PF05685"/>
    </source>
</evidence>
<dbReference type="InterPro" id="IPR012296">
    <property type="entry name" value="Nuclease_put_TT1808"/>
</dbReference>
<comment type="caution">
    <text evidence="2">The sequence shown here is derived from an EMBL/GenBank/DDBJ whole genome shotgun (WGS) entry which is preliminary data.</text>
</comment>
<dbReference type="InterPro" id="IPR011335">
    <property type="entry name" value="Restrct_endonuc-II-like"/>
</dbReference>
<name>A0A4R7ZP43_9ACTN</name>
<evidence type="ECO:0000313" key="2">
    <source>
        <dbReference type="EMBL" id="TDW19402.1"/>
    </source>
</evidence>
<dbReference type="AlphaFoldDB" id="A0A4R7ZP43"/>
<accession>A0A4R7ZP43</accession>
<keyword evidence="2" id="KW-0255">Endonuclease</keyword>
<organism evidence="2 3">
    <name type="scientific">Kribbella kalugense</name>
    <dbReference type="NCBI Taxonomy" id="2512221"/>
    <lineage>
        <taxon>Bacteria</taxon>
        <taxon>Bacillati</taxon>
        <taxon>Actinomycetota</taxon>
        <taxon>Actinomycetes</taxon>
        <taxon>Propionibacteriales</taxon>
        <taxon>Kribbellaceae</taxon>
        <taxon>Kribbella</taxon>
    </lineage>
</organism>
<dbReference type="Gene3D" id="3.90.1570.10">
    <property type="entry name" value="tt1808, chain A"/>
    <property type="match status" value="1"/>
</dbReference>
<dbReference type="InterPro" id="IPR008538">
    <property type="entry name" value="Uma2"/>
</dbReference>
<keyword evidence="2" id="KW-0540">Nuclease</keyword>
<feature type="domain" description="Putative restriction endonuclease" evidence="1">
    <location>
        <begin position="16"/>
        <end position="171"/>
    </location>
</feature>
<proteinExistence type="predicted"/>
<dbReference type="OrthoDB" id="9799703at2"/>
<dbReference type="SUPFAM" id="SSF52980">
    <property type="entry name" value="Restriction endonuclease-like"/>
    <property type="match status" value="1"/>
</dbReference>
<dbReference type="CDD" id="cd06260">
    <property type="entry name" value="DUF820-like"/>
    <property type="match status" value="1"/>
</dbReference>
<gene>
    <name evidence="2" type="ORF">EV650_6009</name>
</gene>
<dbReference type="EMBL" id="SODF01000002">
    <property type="protein sequence ID" value="TDW19402.1"/>
    <property type="molecule type" value="Genomic_DNA"/>
</dbReference>
<evidence type="ECO:0000313" key="3">
    <source>
        <dbReference type="Proteomes" id="UP000295447"/>
    </source>
</evidence>
<dbReference type="PANTHER" id="PTHR34107:SF4">
    <property type="entry name" value="SLL1222 PROTEIN"/>
    <property type="match status" value="1"/>
</dbReference>
<keyword evidence="2" id="KW-0378">Hydrolase</keyword>
<dbReference type="Pfam" id="PF05685">
    <property type="entry name" value="Uma2"/>
    <property type="match status" value="1"/>
</dbReference>
<dbReference type="PANTHER" id="PTHR34107">
    <property type="entry name" value="SLL0198 PROTEIN-RELATED"/>
    <property type="match status" value="1"/>
</dbReference>
<keyword evidence="3" id="KW-1185">Reference proteome</keyword>
<dbReference type="Proteomes" id="UP000295447">
    <property type="component" value="Unassembled WGS sequence"/>
</dbReference>
<dbReference type="RefSeq" id="WP_134122273.1">
    <property type="nucleotide sequence ID" value="NZ_SODF01000002.1"/>
</dbReference>